<dbReference type="InterPro" id="IPR027417">
    <property type="entry name" value="P-loop_NTPase"/>
</dbReference>
<dbReference type="AlphaFoldDB" id="A0ABD3Q8K3"/>
<dbReference type="Gene3D" id="2.40.50.140">
    <property type="entry name" value="Nucleic acid-binding proteins"/>
    <property type="match status" value="1"/>
</dbReference>
<evidence type="ECO:0000256" key="1">
    <source>
        <dbReference type="ARBA" id="ARBA00022741"/>
    </source>
</evidence>
<dbReference type="InterPro" id="IPR012340">
    <property type="entry name" value="NA-bd_OB-fold"/>
</dbReference>
<dbReference type="SUPFAM" id="SSF52540">
    <property type="entry name" value="P-loop containing nucleoside triphosphate hydrolases"/>
    <property type="match status" value="1"/>
</dbReference>
<dbReference type="Gene3D" id="3.40.50.300">
    <property type="entry name" value="P-loop containing nucleotide triphosphate hydrolases"/>
    <property type="match status" value="1"/>
</dbReference>
<dbReference type="InterPro" id="IPR031327">
    <property type="entry name" value="MCM"/>
</dbReference>
<evidence type="ECO:0000256" key="4">
    <source>
        <dbReference type="RuleBase" id="RU004070"/>
    </source>
</evidence>
<evidence type="ECO:0000256" key="2">
    <source>
        <dbReference type="ARBA" id="ARBA00022840"/>
    </source>
</evidence>
<dbReference type="Pfam" id="PF00493">
    <property type="entry name" value="MCM"/>
    <property type="match status" value="1"/>
</dbReference>
<dbReference type="Pfam" id="PF17855">
    <property type="entry name" value="MCM_lid"/>
    <property type="match status" value="1"/>
</dbReference>
<dbReference type="InterPro" id="IPR001208">
    <property type="entry name" value="MCM_dom"/>
</dbReference>
<comment type="similarity">
    <text evidence="4">Belongs to the MCM family.</text>
</comment>
<dbReference type="InterPro" id="IPR041562">
    <property type="entry name" value="MCM_lid"/>
</dbReference>
<dbReference type="Pfam" id="PF17207">
    <property type="entry name" value="MCM_OB"/>
    <property type="match status" value="1"/>
</dbReference>
<keyword evidence="1 4" id="KW-0547">Nucleotide-binding</keyword>
<evidence type="ECO:0000256" key="3">
    <source>
        <dbReference type="ARBA" id="ARBA00023125"/>
    </source>
</evidence>
<dbReference type="SMART" id="SM00382">
    <property type="entry name" value="AAA"/>
    <property type="match status" value="1"/>
</dbReference>
<evidence type="ECO:0000313" key="7">
    <source>
        <dbReference type="EMBL" id="KAL3796495.1"/>
    </source>
</evidence>
<accession>A0ABD3Q8K3</accession>
<evidence type="ECO:0000256" key="5">
    <source>
        <dbReference type="SAM" id="MobiDB-lite"/>
    </source>
</evidence>
<feature type="compositionally biased region" description="Polar residues" evidence="5">
    <location>
        <begin position="94"/>
        <end position="105"/>
    </location>
</feature>
<keyword evidence="2 4" id="KW-0067">ATP-binding</keyword>
<dbReference type="InterPro" id="IPR003593">
    <property type="entry name" value="AAA+_ATPase"/>
</dbReference>
<name>A0ABD3Q8K3_9STRA</name>
<feature type="region of interest" description="Disordered" evidence="5">
    <location>
        <begin position="427"/>
        <end position="460"/>
    </location>
</feature>
<feature type="domain" description="MCM C-terminal AAA(+) ATPase" evidence="6">
    <location>
        <begin position="489"/>
        <end position="699"/>
    </location>
</feature>
<feature type="region of interest" description="Disordered" evidence="5">
    <location>
        <begin position="27"/>
        <end position="63"/>
    </location>
</feature>
<evidence type="ECO:0000313" key="8">
    <source>
        <dbReference type="Proteomes" id="UP001530400"/>
    </source>
</evidence>
<dbReference type="SMART" id="SM00350">
    <property type="entry name" value="MCM"/>
    <property type="match status" value="1"/>
</dbReference>
<dbReference type="GO" id="GO:0003677">
    <property type="term" value="F:DNA binding"/>
    <property type="evidence" value="ECO:0007669"/>
    <property type="project" value="UniProtKB-KW"/>
</dbReference>
<comment type="caution">
    <text evidence="7">The sequence shown here is derived from an EMBL/GenBank/DDBJ whole genome shotgun (WGS) entry which is preliminary data.</text>
</comment>
<dbReference type="SUPFAM" id="SSF50249">
    <property type="entry name" value="Nucleic acid-binding proteins"/>
    <property type="match status" value="1"/>
</dbReference>
<dbReference type="InterPro" id="IPR033762">
    <property type="entry name" value="MCM_OB"/>
</dbReference>
<dbReference type="PANTHER" id="PTHR11630:SF47">
    <property type="entry name" value="DNA HELICASE MCM8"/>
    <property type="match status" value="1"/>
</dbReference>
<dbReference type="GO" id="GO:0005524">
    <property type="term" value="F:ATP binding"/>
    <property type="evidence" value="ECO:0007669"/>
    <property type="project" value="UniProtKB-KW"/>
</dbReference>
<dbReference type="EMBL" id="JALLPJ020000294">
    <property type="protein sequence ID" value="KAL3796495.1"/>
    <property type="molecule type" value="Genomic_DNA"/>
</dbReference>
<proteinExistence type="inferred from homology"/>
<dbReference type="PRINTS" id="PR01657">
    <property type="entry name" value="MCMFAMILY"/>
</dbReference>
<organism evidence="7 8">
    <name type="scientific">Cyclotella atomus</name>
    <dbReference type="NCBI Taxonomy" id="382360"/>
    <lineage>
        <taxon>Eukaryota</taxon>
        <taxon>Sar</taxon>
        <taxon>Stramenopiles</taxon>
        <taxon>Ochrophyta</taxon>
        <taxon>Bacillariophyta</taxon>
        <taxon>Coscinodiscophyceae</taxon>
        <taxon>Thalassiosirophycidae</taxon>
        <taxon>Stephanodiscales</taxon>
        <taxon>Stephanodiscaceae</taxon>
        <taxon>Cyclotella</taxon>
    </lineage>
</organism>
<sequence>MANRPPPQLTESQKGDLAQLWERHAPMQTITLSNPSSSRSGRGGRGGRGRGRGGGGSSSGVAPTTVVSMEMGDEEYAQICRLHSFFRWVLSNSGSQRRGDQQQPNGGVRTVTPDTQPEHHEHGNTRTRQSLLFLFQQSNRSTIMAPKIRGGNQFISFNHLLFMQELGLFEGEPRQHSEDWSVPFATYLHRSPDRAIACVGCAIGIVVLSAWRQNQPSSLQSRPNQTLETAIYRPRFYNLAPSYQIRMAHIRTSTVGCLISLRGTVTKARPKRLRVLDAGFTCCKCGINQICKFLDGKYSSPTRCEDMKCRSNKFTLVRKVANFCDVQELKIQEVREEFCEDIERGDRDVGNGDGNRESGRAPRHMEVEVSNDLVDQCHAGDTIVVVGVVRAINSALASGRAGKRAEETSTYKLYVVAHSIVNLTADDSARGGQDTEDLQSGNDQDQNKRQRTEASASGIDYTDQQMQQINNIAHADHLMYSIETRAAFPFDLLVRSLCPSIIGNDLVKAGMILCLLGGTPPQVSGLEAQSGMTVRSNSHCLIVGDPGMGKSQMLLSANQVASRSVYVGGNTASSTGLTVSLTKESGGDMGIEAGALVLADRGVCCLDELDKMPKAHQDGLLEAMEQQQVSIAKAGVVATLPSRCSVIAAANPRSGHYNMSKSVSENLNMAGPLLSRFDLVFILRDEADSERDRLISGSIMGRLNRGANCDNGHTSGSNDNKAMEQHMEEKGRIPLKHRLPWVAQFQKQPLPLEQVKDYIAYAREHCKPQLSSEASYVLRQHFMELRNNSGKDSVPITTRQLEALIRLSQARAKACLRSIVLKEDAEDVVELMQESMRQVHMDETGQIDVARGGVRGKSRRNRIFTDALRRSGKGKFTYQEMMNIADKAGIDLDGFRDFIDTLREDSEILREYENGDCIYALA</sequence>
<keyword evidence="8" id="KW-1185">Reference proteome</keyword>
<evidence type="ECO:0000259" key="6">
    <source>
        <dbReference type="PROSITE" id="PS50051"/>
    </source>
</evidence>
<dbReference type="Proteomes" id="UP001530400">
    <property type="component" value="Unassembled WGS sequence"/>
</dbReference>
<reference evidence="7 8" key="1">
    <citation type="submission" date="2024-10" db="EMBL/GenBank/DDBJ databases">
        <title>Updated reference genomes for cyclostephanoid diatoms.</title>
        <authorList>
            <person name="Roberts W.R."/>
            <person name="Alverson A.J."/>
        </authorList>
    </citation>
    <scope>NUCLEOTIDE SEQUENCE [LARGE SCALE GENOMIC DNA]</scope>
    <source>
        <strain evidence="7 8">AJA010-31</strain>
    </source>
</reference>
<dbReference type="CDD" id="cd17706">
    <property type="entry name" value="MCM"/>
    <property type="match status" value="1"/>
</dbReference>
<keyword evidence="3 4" id="KW-0238">DNA-binding</keyword>
<dbReference type="PANTHER" id="PTHR11630">
    <property type="entry name" value="DNA REPLICATION LICENSING FACTOR MCM FAMILY MEMBER"/>
    <property type="match status" value="1"/>
</dbReference>
<dbReference type="PROSITE" id="PS50051">
    <property type="entry name" value="MCM_2"/>
    <property type="match status" value="1"/>
</dbReference>
<feature type="region of interest" description="Disordered" evidence="5">
    <location>
        <begin position="94"/>
        <end position="127"/>
    </location>
</feature>
<dbReference type="Gene3D" id="2.20.28.10">
    <property type="match status" value="1"/>
</dbReference>
<protein>
    <recommendedName>
        <fullName evidence="6">MCM C-terminal AAA(+) ATPase domain-containing protein</fullName>
    </recommendedName>
</protein>
<gene>
    <name evidence="7" type="ORF">ACHAWO_011367</name>
</gene>